<dbReference type="AlphaFoldDB" id="A0A839RQB0"/>
<evidence type="ECO:0000313" key="1">
    <source>
        <dbReference type="EMBL" id="MBB3038985.1"/>
    </source>
</evidence>
<evidence type="ECO:0000313" key="2">
    <source>
        <dbReference type="Proteomes" id="UP000567922"/>
    </source>
</evidence>
<sequence>MTSTPRERPQVPAYDERILHGILGEITRSALPATEADPIGIYTSLLCQVGVVVGPSTWLRIGYERHPLLIWPLLFGRTGSGRKGSATNVAARYVETAFPLELPALTESGLSSGEGVIERIRDTLDENDPGGTEDKRLYVLEPEFASVMARAKREGSTLAQILRQAWDGGRLSTLNRKKSKASTSHVGIIGHITPREFRLRLADSDMAGGTYNRYLPVYIERSKKLAFPPWPDTARINDLAGSLSEAVCEARNLGGISVATGDPATRRLWEELYDEFTGIADVEGDGAWIEFTERAAPYCLRIAALYAALEGGSQILEPHLTAAAALVRFSIESAKYVLAGMAVDPRLDRINRALADAGHEGLSRSDISALFSRHLKADVLDELLNDLVEAGTVEMFRLSTGRGRPSAWYRATNGGVRDSELSEESELNPSPNPTGATSFAYFASFANSQTPVNETAPARRSGCATCGKDLTDAFEAWHTNGELCGKCIDNDPEQCRHGKPRAKKCGQCIAEKLNHQSLA</sequence>
<dbReference type="Pfam" id="PF13148">
    <property type="entry name" value="DUF3987"/>
    <property type="match status" value="1"/>
</dbReference>
<organism evidence="1 2">
    <name type="scientific">Hoyosella altamirensis</name>
    <dbReference type="NCBI Taxonomy" id="616997"/>
    <lineage>
        <taxon>Bacteria</taxon>
        <taxon>Bacillati</taxon>
        <taxon>Actinomycetota</taxon>
        <taxon>Actinomycetes</taxon>
        <taxon>Mycobacteriales</taxon>
        <taxon>Hoyosellaceae</taxon>
        <taxon>Hoyosella</taxon>
    </lineage>
</organism>
<keyword evidence="2" id="KW-1185">Reference proteome</keyword>
<dbReference type="OrthoDB" id="6272730at2"/>
<gene>
    <name evidence="1" type="ORF">FHU29_003454</name>
</gene>
<comment type="caution">
    <text evidence="1">The sequence shown here is derived from an EMBL/GenBank/DDBJ whole genome shotgun (WGS) entry which is preliminary data.</text>
</comment>
<proteinExistence type="predicted"/>
<protein>
    <recommendedName>
        <fullName evidence="3">DUF3987 domain-containing protein</fullName>
    </recommendedName>
</protein>
<reference evidence="1 2" key="1">
    <citation type="submission" date="2020-08" db="EMBL/GenBank/DDBJ databases">
        <title>Sequencing the genomes of 1000 actinobacteria strains.</title>
        <authorList>
            <person name="Klenk H.-P."/>
        </authorList>
    </citation>
    <scope>NUCLEOTIDE SEQUENCE [LARGE SCALE GENOMIC DNA]</scope>
    <source>
        <strain evidence="1 2">DSM 45258</strain>
    </source>
</reference>
<dbReference type="RefSeq" id="WP_064439270.1">
    <property type="nucleotide sequence ID" value="NZ_BDDI01000004.1"/>
</dbReference>
<name>A0A839RQB0_9ACTN</name>
<dbReference type="InterPro" id="IPR025048">
    <property type="entry name" value="DUF3987"/>
</dbReference>
<dbReference type="Proteomes" id="UP000567922">
    <property type="component" value="Unassembled WGS sequence"/>
</dbReference>
<dbReference type="EMBL" id="JACHWS010000003">
    <property type="protein sequence ID" value="MBB3038985.1"/>
    <property type="molecule type" value="Genomic_DNA"/>
</dbReference>
<accession>A0A839RQB0</accession>
<evidence type="ECO:0008006" key="3">
    <source>
        <dbReference type="Google" id="ProtNLM"/>
    </source>
</evidence>